<organism evidence="2 3">
    <name type="scientific">Panicum virgatum</name>
    <name type="common">Blackwell switchgrass</name>
    <dbReference type="NCBI Taxonomy" id="38727"/>
    <lineage>
        <taxon>Eukaryota</taxon>
        <taxon>Viridiplantae</taxon>
        <taxon>Streptophyta</taxon>
        <taxon>Embryophyta</taxon>
        <taxon>Tracheophyta</taxon>
        <taxon>Spermatophyta</taxon>
        <taxon>Magnoliopsida</taxon>
        <taxon>Liliopsida</taxon>
        <taxon>Poales</taxon>
        <taxon>Poaceae</taxon>
        <taxon>PACMAD clade</taxon>
        <taxon>Panicoideae</taxon>
        <taxon>Panicodae</taxon>
        <taxon>Paniceae</taxon>
        <taxon>Panicinae</taxon>
        <taxon>Panicum</taxon>
        <taxon>Panicum sect. Hiantes</taxon>
    </lineage>
</organism>
<evidence type="ECO:0000313" key="2">
    <source>
        <dbReference type="EMBL" id="KAG2584367.1"/>
    </source>
</evidence>
<keyword evidence="3" id="KW-1185">Reference proteome</keyword>
<evidence type="ECO:0000256" key="1">
    <source>
        <dbReference type="SAM" id="MobiDB-lite"/>
    </source>
</evidence>
<evidence type="ECO:0000313" key="3">
    <source>
        <dbReference type="Proteomes" id="UP000823388"/>
    </source>
</evidence>
<feature type="region of interest" description="Disordered" evidence="1">
    <location>
        <begin position="390"/>
        <end position="409"/>
    </location>
</feature>
<reference evidence="2" key="1">
    <citation type="submission" date="2020-05" db="EMBL/GenBank/DDBJ databases">
        <title>WGS assembly of Panicum virgatum.</title>
        <authorList>
            <person name="Lovell J.T."/>
            <person name="Jenkins J."/>
            <person name="Shu S."/>
            <person name="Juenger T.E."/>
            <person name="Schmutz J."/>
        </authorList>
    </citation>
    <scope>NUCLEOTIDE SEQUENCE</scope>
    <source>
        <strain evidence="2">AP13</strain>
    </source>
</reference>
<dbReference type="AlphaFoldDB" id="A0A8T0REL5"/>
<gene>
    <name evidence="2" type="ORF">PVAP13_6KG292300</name>
</gene>
<proteinExistence type="predicted"/>
<comment type="caution">
    <text evidence="2">The sequence shown here is derived from an EMBL/GenBank/DDBJ whole genome shotgun (WGS) entry which is preliminary data.</text>
</comment>
<dbReference type="EMBL" id="CM029047">
    <property type="protein sequence ID" value="KAG2584367.1"/>
    <property type="molecule type" value="Genomic_DNA"/>
</dbReference>
<protein>
    <submittedName>
        <fullName evidence="2">Uncharacterized protein</fullName>
    </submittedName>
</protein>
<name>A0A8T0REL5_PANVG</name>
<sequence>MGMSQITELEFACGLDWWAEVDVLDRLPFLFENLRTLIISIDFTEMFAILYFFCLLRSAPVLEELIVCGWSTGSQVVNADDKFLNAQFVDGMFGKLRVVRMNNILCFSNEMYFVEFILSKARVLQVLSVRLGPDALCSNEAAVIAIKEYPKASPDAQVIFLGSESTNTGPINTSTENAEVGEVQTTGREHDSIDTPPENAEVEETRTEDGKCGSISTATENDEAEETQTTGSGCVSIKMSTENAKVDEIQTTDSEHESINMSTENAEVEETQIADSGLVNGVHPRRQQRLDLESVAQLEQLKVDMHELQEKVRLQLDCRRLKLESRTQVLNTVIENLKYQSWFKELSERTNISLPPFPEPSSVLSSLLATSRTEDSPVNLGVNGAARVGVNSSEDHGVNGADNAHLDPREDTINDASMAAADARTIDGASMAHASSSEHA</sequence>
<accession>A0A8T0REL5</accession>
<feature type="region of interest" description="Disordered" evidence="1">
    <location>
        <begin position="182"/>
        <end position="231"/>
    </location>
</feature>
<dbReference type="Proteomes" id="UP000823388">
    <property type="component" value="Chromosome 6K"/>
</dbReference>